<organism evidence="1 2">
    <name type="scientific">Lelliottia aquatilis</name>
    <dbReference type="NCBI Taxonomy" id="2080838"/>
    <lineage>
        <taxon>Bacteria</taxon>
        <taxon>Pseudomonadati</taxon>
        <taxon>Pseudomonadota</taxon>
        <taxon>Gammaproteobacteria</taxon>
        <taxon>Enterobacterales</taxon>
        <taxon>Enterobacteriaceae</taxon>
        <taxon>Lelliottia</taxon>
    </lineage>
</organism>
<keyword evidence="2" id="KW-1185">Reference proteome</keyword>
<dbReference type="Proteomes" id="UP000237025">
    <property type="component" value="Unassembled WGS sequence"/>
</dbReference>
<reference evidence="1 2" key="1">
    <citation type="submission" date="2018-02" db="EMBL/GenBank/DDBJ databases">
        <title>Lelliotia aquatilis sp. nov., isolated from drinking water.</title>
        <authorList>
            <person name="Kaempfer P."/>
            <person name="Glaeser S."/>
            <person name="Exner M."/>
            <person name="Doijad S."/>
            <person name="Chakraborty T."/>
        </authorList>
    </citation>
    <scope>NUCLEOTIDE SEQUENCE [LARGE SCALE GENOMIC DNA]</scope>
    <source>
        <strain evidence="1 2">6331-17</strain>
    </source>
</reference>
<evidence type="ECO:0000313" key="2">
    <source>
        <dbReference type="Proteomes" id="UP000237025"/>
    </source>
</evidence>
<protein>
    <submittedName>
        <fullName evidence="1">Transcriptional regulator</fullName>
    </submittedName>
</protein>
<dbReference type="EMBL" id="PQVW01000006">
    <property type="protein sequence ID" value="POZ23148.1"/>
    <property type="molecule type" value="Genomic_DNA"/>
</dbReference>
<evidence type="ECO:0000313" key="1">
    <source>
        <dbReference type="EMBL" id="POZ23148.1"/>
    </source>
</evidence>
<comment type="caution">
    <text evidence="1">The sequence shown here is derived from an EMBL/GenBank/DDBJ whole genome shotgun (WGS) entry which is preliminary data.</text>
</comment>
<accession>A0ABX5A3K4</accession>
<name>A0ABX5A3K4_9ENTR</name>
<gene>
    <name evidence="1" type="ORF">C3712_10940</name>
</gene>
<sequence>MAKQNTDGNRCQDLKVKAFKDGGFHRVSLGRKTTGFLWVMLSCGSKITPVKHDRNELRSNLKHEC</sequence>
<proteinExistence type="predicted"/>